<dbReference type="InterPro" id="IPR015410">
    <property type="entry name" value="DUF1985"/>
</dbReference>
<dbReference type="GO" id="GO:0004527">
    <property type="term" value="F:exonuclease activity"/>
    <property type="evidence" value="ECO:0007669"/>
    <property type="project" value="UniProtKB-KW"/>
</dbReference>
<feature type="region of interest" description="Disordered" evidence="6">
    <location>
        <begin position="1131"/>
        <end position="1183"/>
    </location>
</feature>
<evidence type="ECO:0000259" key="7">
    <source>
        <dbReference type="PROSITE" id="PS51184"/>
    </source>
</evidence>
<dbReference type="GO" id="GO:0031490">
    <property type="term" value="F:chromatin DNA binding"/>
    <property type="evidence" value="ECO:0007669"/>
    <property type="project" value="TreeGrafter"/>
</dbReference>
<dbReference type="SMART" id="SM00479">
    <property type="entry name" value="EXOIII"/>
    <property type="match status" value="1"/>
</dbReference>
<protein>
    <submittedName>
        <fullName evidence="8">Exonuclease RNase T/DNA polymerase III</fullName>
    </submittedName>
</protein>
<evidence type="ECO:0000313" key="8">
    <source>
        <dbReference type="EMBL" id="KAG7533130.1"/>
    </source>
</evidence>
<dbReference type="InterPro" id="IPR055411">
    <property type="entry name" value="LRR_FXL15/At3g58940/PEG3-like"/>
</dbReference>
<dbReference type="InterPro" id="IPR045109">
    <property type="entry name" value="LSDs-like"/>
</dbReference>
<keyword evidence="8" id="KW-0269">Exonuclease</keyword>
<dbReference type="InterPro" id="IPR006566">
    <property type="entry name" value="FBD"/>
</dbReference>
<keyword evidence="9" id="KW-1185">Reference proteome</keyword>
<evidence type="ECO:0000256" key="6">
    <source>
        <dbReference type="SAM" id="MobiDB-lite"/>
    </source>
</evidence>
<evidence type="ECO:0000313" key="9">
    <source>
        <dbReference type="Proteomes" id="UP000694240"/>
    </source>
</evidence>
<comment type="similarity">
    <text evidence="2">Belongs to the JARID1 histone demethylase family.</text>
</comment>
<keyword evidence="8" id="KW-0540">Nuclease</keyword>
<dbReference type="GO" id="GO:0046872">
    <property type="term" value="F:metal ion binding"/>
    <property type="evidence" value="ECO:0007669"/>
    <property type="project" value="UniProtKB-KW"/>
</dbReference>
<keyword evidence="3" id="KW-0479">Metal-binding</keyword>
<sequence length="2220" mass="252395">MKDKKTKRKRVKATIQSNESKRNLTSSERHHLEHLIALMLPFLDKLVKAQEEEIEFEANIKGLSSFAVEANHTSSMDERVFCNHCATSIFDLHRSCPNPNCEYELCLNCCKEIRERFLSQRPEILQYQWKGDQYMHGLSDPETGSSFDPEDREEPVIWHAKENRVITCAPTELGGCGSDRILELRRILPLQFMSELIQKSEDFRVSYNKSSFEEAALLGHSNCRCPDLEAYMKRKAASRENSSDNYLFSPESFDVFKEEELLHFQEHLAKGKPIIVRNTLKNTHCVSWEPRVMLEGCKNIRIMDCLGESQVKMKPSKFFDGYKKGRRHENQWPQMLKVKDWPPKAKFEDFLPLHCKEFICALPFQEYTNPRTGILNIAANLPEKLLKPDLGPKTYIAYGTSVELGRGDSVTRLHCDMADAVNILVHEAEVTLDENHLSLVEDLKKKHKEQDKLENVGTTGCLSFENAQNHEKMGSALWDIFRREDVPKLEEYLKKYSKEFRHTFCCPVTNVYNPIHDQAFYLTAEHKRKLKAEFGVEPWTFFQNLGEAVFIPAGCPHQVRNLKSCTKVAVDFVSPENIGECLRLTEEFCQLPKNHGSREDKLEIKKMLIYALKKAFEELETVSEETHMPPLPDSAQAPEAVHAEPPGEIPKSPPSLELVSEETHMPPLPDSSQAPEAVHAEPPGEVSKETHMPPLPDSAQAQAPEAVHAEPPGEIPKSPPSLELVSEETHMPPLPDSSQAPEAVHAACHIRSVLDDQMESPFEDDDVPCNLPQRLFSEGSCPDGLRLNIFSKATVIGKLAEVLKGTKTLKRLLESQFGKLFKLPTQWCVNSTKLIHALFCRQLLTRKRYEMWMLFGGKPLRFSLRELHSISGLCCGPFPSPDLMTAGKDLGTSQWDLLFGVGESKTVHVSDILEMLTNPKLDEWKKLPLALLVLIDDVVMCNHKALKITAAYVNMTHDVEGFLEYPWGRKSLIQTFRDYGPPLIDPKLPHKANAVAMNLQRSNNNFFGFPLPLQLLAFEAIPKLQSYIPCRHLTTYLENLDSMQDLELPKTILSMMDILKVERDSELVVRPMVNGAYDLEDSYFMFDDEVEDNSVEMLKYQLASGGPILASEFQCGDTSFTPCPIDGKHQGVPAASEPTGQGTKKKKAASGVTIQTGVGEKTRQSSKRRKLPVKTASTGSGSQPSDLYSIISDLKAEMIEREEKYAQEVLKLKEDLKAAMIERDEKHEQEVLKLKEDLKAWMIEMSIKFQSVKEPKDLRKNKRASANVKEKAFELQFITSFSILHGFERFLACFHTDCHPISIAHNAVLDLLSFLKRLLSSANLRPMGGGTPAEDRSEIALFKVKKKIPFQGENSILEFTSILVCPKKLVELRNYPPRLVQCNMFAKIADDVYDILEGRIWAGHNVLNFDCPRIREAFVEIGRNPPEPRGIIDSLALLTQRFGLRADDMELAEWAAYFGLCNQTHSSLDDIRMNFEVLKCCATVLFLKSNLLDKLIEYSEDCTNINKSSADWKTGENSNAEAQTNLFDMSTLRKEIPTDIVASEGTGDQERFLYLDEISIPSITATHVGSQRKKLQLFLRDRPLRLHCPGLEVYFGINFKFQDTAGRPKLNFVVNLNPSLCNVLQECDSAAHAASIDSGSISEWNPVIIPIRFSSDPTARIHIPAKYSGTGDGYAAEIHKRESSGVTILRNPKAEDLKDMVKPGTVLDAFLSLEPYDYMERAGIQDSKSAIENYQRDSGLRWRRTGTLELRFPEFSIHLFKCLIREIVSNETVRIGKTQVPSNVSVSWICKDMAKMSELSDDLLVMILSFLPTKVAVSTSVLSKRWEFLWMCLPKLEYDDINDINVSELSSCQRYRNFIDKNLALRLRFLHDVICLEDIKRWVGISVSRRVQELSIIYITTCNEPVLLPNSLYTCSSLVALNLSSRVILVEVPGMAYLPSLKTLQISEVTYSTEESLELLLSCCPVLEDLSIERYKNDNVKELVIIVPSLQRLTLEISSECFSDEVVIVTPSLKYFKVTDQRDAFSYLIKGMRKLEEAVIDVEQNPEKLLISVTSVKRLILRVHTNHGVDVIFFNLSASRFQLQYSTYSNKYVAFSRVQPVYHAGIVFKQLEYLRLHICNDDWSKLLVQLLQDSPKLLILNIFAYTSERYPWLGEWEPCSWNIEQSSVPECLLENLETFEFSGYTGRPEESDFFSFILKNARYLNSFLVLREKKIVFIDF</sequence>
<name>A0A8T1XMY0_9BRAS</name>
<dbReference type="InterPro" id="IPR053781">
    <property type="entry name" value="F-box_AtFBL13-like"/>
</dbReference>
<evidence type="ECO:0000256" key="4">
    <source>
        <dbReference type="ARBA" id="ARBA00023242"/>
    </source>
</evidence>
<dbReference type="EMBL" id="JAEFBK010000013">
    <property type="protein sequence ID" value="KAG7533130.1"/>
    <property type="molecule type" value="Genomic_DNA"/>
</dbReference>
<organism evidence="8 9">
    <name type="scientific">Arabidopsis thaliana x Arabidopsis arenosa</name>
    <dbReference type="NCBI Taxonomy" id="1240361"/>
    <lineage>
        <taxon>Eukaryota</taxon>
        <taxon>Viridiplantae</taxon>
        <taxon>Streptophyta</taxon>
        <taxon>Embryophyta</taxon>
        <taxon>Tracheophyta</taxon>
        <taxon>Spermatophyta</taxon>
        <taxon>Magnoliopsida</taxon>
        <taxon>eudicotyledons</taxon>
        <taxon>Gunneridae</taxon>
        <taxon>Pentapetalae</taxon>
        <taxon>rosids</taxon>
        <taxon>malvids</taxon>
        <taxon>Brassicales</taxon>
        <taxon>Brassicaceae</taxon>
        <taxon>Camelineae</taxon>
        <taxon>Arabidopsis</taxon>
    </lineage>
</organism>
<evidence type="ECO:0000256" key="2">
    <source>
        <dbReference type="ARBA" id="ARBA00006801"/>
    </source>
</evidence>
<dbReference type="PANTHER" id="PTHR12549:SF59">
    <property type="entry name" value="LYSINE-SPECIFIC DEMETHYLASE JMJ29"/>
    <property type="match status" value="1"/>
</dbReference>
<keyword evidence="5" id="KW-0175">Coiled coil</keyword>
<dbReference type="GO" id="GO:0006357">
    <property type="term" value="P:regulation of transcription by RNA polymerase II"/>
    <property type="evidence" value="ECO:0007669"/>
    <property type="project" value="TreeGrafter"/>
</dbReference>
<evidence type="ECO:0000256" key="1">
    <source>
        <dbReference type="ARBA" id="ARBA00004123"/>
    </source>
</evidence>
<dbReference type="Pfam" id="PF24758">
    <property type="entry name" value="LRR_At5g56370"/>
    <property type="match status" value="1"/>
</dbReference>
<dbReference type="PANTHER" id="PTHR12549">
    <property type="entry name" value="JMJC DOMAIN-CONTAINING HISTONE DEMETHYLATION PROTEIN"/>
    <property type="match status" value="1"/>
</dbReference>
<evidence type="ECO:0000256" key="5">
    <source>
        <dbReference type="SAM" id="Coils"/>
    </source>
</evidence>
<dbReference type="InterPro" id="IPR001810">
    <property type="entry name" value="F-box_dom"/>
</dbReference>
<dbReference type="Pfam" id="PF00929">
    <property type="entry name" value="RNase_T"/>
    <property type="match status" value="1"/>
</dbReference>
<dbReference type="Pfam" id="PF08387">
    <property type="entry name" value="FBD"/>
    <property type="match status" value="1"/>
</dbReference>
<accession>A0A8T1XMY0</accession>
<evidence type="ECO:0000256" key="3">
    <source>
        <dbReference type="ARBA" id="ARBA00022723"/>
    </source>
</evidence>
<feature type="region of interest" description="Disordered" evidence="6">
    <location>
        <begin position="621"/>
        <end position="743"/>
    </location>
</feature>
<comment type="caution">
    <text evidence="8">The sequence shown here is derived from an EMBL/GenBank/DDBJ whole genome shotgun (WGS) entry which is preliminary data.</text>
</comment>
<dbReference type="Pfam" id="PF00646">
    <property type="entry name" value="F-box"/>
    <property type="match status" value="1"/>
</dbReference>
<proteinExistence type="inferred from homology"/>
<dbReference type="GO" id="GO:0000118">
    <property type="term" value="C:histone deacetylase complex"/>
    <property type="evidence" value="ECO:0007669"/>
    <property type="project" value="TreeGrafter"/>
</dbReference>
<reference evidence="8 9" key="1">
    <citation type="submission" date="2020-12" db="EMBL/GenBank/DDBJ databases">
        <title>Concerted genomic and epigenomic changes stabilize Arabidopsis allopolyploids.</title>
        <authorList>
            <person name="Chen Z."/>
        </authorList>
    </citation>
    <scope>NUCLEOTIDE SEQUENCE [LARGE SCALE GENOMIC DNA]</scope>
    <source>
        <strain evidence="8">Allo738</strain>
        <tissue evidence="8">Leaf</tissue>
    </source>
</reference>
<dbReference type="GO" id="GO:0032454">
    <property type="term" value="F:histone H3K9 demethylase activity"/>
    <property type="evidence" value="ECO:0007669"/>
    <property type="project" value="InterPro"/>
</dbReference>
<dbReference type="GO" id="GO:0000785">
    <property type="term" value="C:chromatin"/>
    <property type="evidence" value="ECO:0007669"/>
    <property type="project" value="TreeGrafter"/>
</dbReference>
<feature type="region of interest" description="Disordered" evidence="6">
    <location>
        <begin position="1"/>
        <end position="26"/>
    </location>
</feature>
<dbReference type="Proteomes" id="UP000694240">
    <property type="component" value="Chromosome 13"/>
</dbReference>
<dbReference type="InterPro" id="IPR013520">
    <property type="entry name" value="Ribonucl_H"/>
</dbReference>
<keyword evidence="8" id="KW-0378">Hydrolase</keyword>
<feature type="domain" description="JmjC" evidence="7">
    <location>
        <begin position="370"/>
        <end position="589"/>
    </location>
</feature>
<dbReference type="InterPro" id="IPR003347">
    <property type="entry name" value="JmjC_dom"/>
</dbReference>
<dbReference type="GO" id="GO:0003712">
    <property type="term" value="F:transcription coregulator activity"/>
    <property type="evidence" value="ECO:0007669"/>
    <property type="project" value="TreeGrafter"/>
</dbReference>
<dbReference type="Pfam" id="PF09331">
    <property type="entry name" value="DUF1985"/>
    <property type="match status" value="1"/>
</dbReference>
<keyword evidence="4" id="KW-0539">Nucleus</keyword>
<feature type="coiled-coil region" evidence="5">
    <location>
        <begin position="1195"/>
        <end position="1229"/>
    </location>
</feature>
<comment type="subcellular location">
    <subcellularLocation>
        <location evidence="1">Nucleus</location>
    </subcellularLocation>
</comment>
<dbReference type="SMART" id="SM00558">
    <property type="entry name" value="JmjC"/>
    <property type="match status" value="1"/>
</dbReference>
<gene>
    <name evidence="8" type="ORF">ISN45_Aa08g007620</name>
</gene>
<dbReference type="PROSITE" id="PS51184">
    <property type="entry name" value="JMJC"/>
    <property type="match status" value="1"/>
</dbReference>
<dbReference type="Pfam" id="PF02373">
    <property type="entry name" value="JmjC"/>
    <property type="match status" value="1"/>
</dbReference>
<feature type="compositionally biased region" description="Basic residues" evidence="6">
    <location>
        <begin position="1"/>
        <end position="12"/>
    </location>
</feature>
<dbReference type="CDD" id="cd22160">
    <property type="entry name" value="F-box_AtFBL13-like"/>
    <property type="match status" value="1"/>
</dbReference>